<reference evidence="2 3" key="1">
    <citation type="submission" date="2020-03" db="EMBL/GenBank/DDBJ databases">
        <title>WGS of the type strain of Planosporangium spp.</title>
        <authorList>
            <person name="Thawai C."/>
        </authorList>
    </citation>
    <scope>NUCLEOTIDE SEQUENCE [LARGE SCALE GENOMIC DNA]</scope>
    <source>
        <strain evidence="2 3">TBRC 5610</strain>
    </source>
</reference>
<dbReference type="Proteomes" id="UP000722989">
    <property type="component" value="Unassembled WGS sequence"/>
</dbReference>
<keyword evidence="3" id="KW-1185">Reference proteome</keyword>
<keyword evidence="1" id="KW-1133">Transmembrane helix</keyword>
<evidence type="ECO:0000313" key="2">
    <source>
        <dbReference type="EMBL" id="NJC68471.1"/>
    </source>
</evidence>
<name>A0ABX0XRL5_9ACTN</name>
<sequence>MWSFGAVALAELIGLLVGWLIFKITSRWFPPLHLVVKYIDQMSQHHAAVAGRR</sequence>
<organism evidence="2 3">
    <name type="scientific">Planosporangium thailandense</name>
    <dbReference type="NCBI Taxonomy" id="765197"/>
    <lineage>
        <taxon>Bacteria</taxon>
        <taxon>Bacillati</taxon>
        <taxon>Actinomycetota</taxon>
        <taxon>Actinomycetes</taxon>
        <taxon>Micromonosporales</taxon>
        <taxon>Micromonosporaceae</taxon>
        <taxon>Planosporangium</taxon>
    </lineage>
</organism>
<dbReference type="EMBL" id="JAATVY010000001">
    <property type="protein sequence ID" value="NJC68471.1"/>
    <property type="molecule type" value="Genomic_DNA"/>
</dbReference>
<keyword evidence="1" id="KW-0812">Transmembrane</keyword>
<feature type="transmembrane region" description="Helical" evidence="1">
    <location>
        <begin position="6"/>
        <end position="22"/>
    </location>
</feature>
<dbReference type="RefSeq" id="WP_167923345.1">
    <property type="nucleotide sequence ID" value="NZ_JAATVY010000001.1"/>
</dbReference>
<comment type="caution">
    <text evidence="2">The sequence shown here is derived from an EMBL/GenBank/DDBJ whole genome shotgun (WGS) entry which is preliminary data.</text>
</comment>
<evidence type="ECO:0000313" key="3">
    <source>
        <dbReference type="Proteomes" id="UP000722989"/>
    </source>
</evidence>
<proteinExistence type="predicted"/>
<keyword evidence="1" id="KW-0472">Membrane</keyword>
<evidence type="ECO:0000256" key="1">
    <source>
        <dbReference type="SAM" id="Phobius"/>
    </source>
</evidence>
<gene>
    <name evidence="2" type="ORF">HC031_01840</name>
</gene>
<accession>A0ABX0XRL5</accession>
<protein>
    <submittedName>
        <fullName evidence="2">Uncharacterized protein</fullName>
    </submittedName>
</protein>